<dbReference type="Pfam" id="PF13812">
    <property type="entry name" value="PPR_3"/>
    <property type="match status" value="2"/>
</dbReference>
<evidence type="ECO:0000313" key="4">
    <source>
        <dbReference type="EMBL" id="KAF9152670.1"/>
    </source>
</evidence>
<name>A0A9P5VCU4_9FUNG</name>
<feature type="repeat" description="PPR" evidence="2">
    <location>
        <begin position="590"/>
        <end position="624"/>
    </location>
</feature>
<dbReference type="Proteomes" id="UP000748756">
    <property type="component" value="Unassembled WGS sequence"/>
</dbReference>
<dbReference type="InterPro" id="IPR011990">
    <property type="entry name" value="TPR-like_helical_dom_sf"/>
</dbReference>
<protein>
    <recommendedName>
        <fullName evidence="6">Pentacotripeptide-repeat region of PRORP domain-containing protein</fullName>
    </recommendedName>
</protein>
<dbReference type="AlphaFoldDB" id="A0A9P5VCU4"/>
<evidence type="ECO:0000256" key="2">
    <source>
        <dbReference type="PROSITE-ProRule" id="PRU00708"/>
    </source>
</evidence>
<evidence type="ECO:0000256" key="1">
    <source>
        <dbReference type="ARBA" id="ARBA00007626"/>
    </source>
</evidence>
<feature type="compositionally biased region" description="Polar residues" evidence="3">
    <location>
        <begin position="124"/>
        <end position="137"/>
    </location>
</feature>
<evidence type="ECO:0000256" key="3">
    <source>
        <dbReference type="SAM" id="MobiDB-lite"/>
    </source>
</evidence>
<feature type="compositionally biased region" description="Polar residues" evidence="3">
    <location>
        <begin position="1"/>
        <end position="16"/>
    </location>
</feature>
<dbReference type="PROSITE" id="PS51375">
    <property type="entry name" value="PPR"/>
    <property type="match status" value="4"/>
</dbReference>
<dbReference type="PANTHER" id="PTHR46128:SF356">
    <property type="entry name" value="PENTACOTRIPEPTIDE-REPEAT REGION OF PRORP DOMAIN-CONTAINING PROTEIN"/>
    <property type="match status" value="1"/>
</dbReference>
<comment type="caution">
    <text evidence="4">The sequence shown here is derived from an EMBL/GenBank/DDBJ whole genome shotgun (WGS) entry which is preliminary data.</text>
</comment>
<organism evidence="4 5">
    <name type="scientific">Linnemannia schmuckeri</name>
    <dbReference type="NCBI Taxonomy" id="64567"/>
    <lineage>
        <taxon>Eukaryota</taxon>
        <taxon>Fungi</taxon>
        <taxon>Fungi incertae sedis</taxon>
        <taxon>Mucoromycota</taxon>
        <taxon>Mortierellomycotina</taxon>
        <taxon>Mortierellomycetes</taxon>
        <taxon>Mortierellales</taxon>
        <taxon>Mortierellaceae</taxon>
        <taxon>Linnemannia</taxon>
    </lineage>
</organism>
<dbReference type="Pfam" id="PF01535">
    <property type="entry name" value="PPR"/>
    <property type="match status" value="2"/>
</dbReference>
<feature type="repeat" description="PPR" evidence="2">
    <location>
        <begin position="447"/>
        <end position="481"/>
    </location>
</feature>
<dbReference type="InterPro" id="IPR050872">
    <property type="entry name" value="PPR_P_subfamily"/>
</dbReference>
<feature type="repeat" description="PPR" evidence="2">
    <location>
        <begin position="215"/>
        <end position="249"/>
    </location>
</feature>
<evidence type="ECO:0000313" key="5">
    <source>
        <dbReference type="Proteomes" id="UP000748756"/>
    </source>
</evidence>
<feature type="region of interest" description="Disordered" evidence="3">
    <location>
        <begin position="119"/>
        <end position="149"/>
    </location>
</feature>
<dbReference type="EMBL" id="JAAAUQ010000227">
    <property type="protein sequence ID" value="KAF9152670.1"/>
    <property type="molecule type" value="Genomic_DNA"/>
</dbReference>
<dbReference type="Gene3D" id="1.25.40.10">
    <property type="entry name" value="Tetratricopeptide repeat domain"/>
    <property type="match status" value="4"/>
</dbReference>
<dbReference type="OrthoDB" id="185373at2759"/>
<feature type="repeat" description="PPR" evidence="2">
    <location>
        <begin position="484"/>
        <end position="514"/>
    </location>
</feature>
<reference evidence="4" key="1">
    <citation type="journal article" date="2020" name="Fungal Divers.">
        <title>Resolving the Mortierellaceae phylogeny through synthesis of multi-gene phylogenetics and phylogenomics.</title>
        <authorList>
            <person name="Vandepol N."/>
            <person name="Liber J."/>
            <person name="Desiro A."/>
            <person name="Na H."/>
            <person name="Kennedy M."/>
            <person name="Barry K."/>
            <person name="Grigoriev I.V."/>
            <person name="Miller A.N."/>
            <person name="O'Donnell K."/>
            <person name="Stajich J.E."/>
            <person name="Bonito G."/>
        </authorList>
    </citation>
    <scope>NUCLEOTIDE SEQUENCE</scope>
    <source>
        <strain evidence="4">NRRL 6426</strain>
    </source>
</reference>
<dbReference type="InterPro" id="IPR002885">
    <property type="entry name" value="PPR_rpt"/>
</dbReference>
<gene>
    <name evidence="4" type="ORF">BG015_004879</name>
</gene>
<accession>A0A9P5VCU4</accession>
<dbReference type="NCBIfam" id="TIGR00756">
    <property type="entry name" value="PPR"/>
    <property type="match status" value="3"/>
</dbReference>
<comment type="similarity">
    <text evidence="1">Belongs to the PPR family. P subfamily.</text>
</comment>
<proteinExistence type="inferred from homology"/>
<sequence>MSATRIRSRITTSIHTQPAEAHSGSVHCPHQLHRSSIITTQVLRWLLSPTSTPALLSVKPRTRSLLGHTRFAHSTSTKHTITPPKLKAKSTGTASAWDIPVTPLHSATYREVHRSGNAGLLGAATSNPATPSVTTSGAPRPKDTNSFIPEVSLQDPNIDYWKVYQAQRDKKHKPTITELLRLHDWLSTRPLMTNDIASRSTLLIKEMHKRRLRFNINLYNNLIQHHIKRNKFDDAQRVLDQMAEYREVLKADRSMRQRTLALLLAMYLKSGNEPQLQALVDREPSSSAPSSSSEVGGEALSQTMADFLKWSKGLQLNNESIERVKTIFHGIQERTCSPNTPRFTHLLQRQFEDNRPQDAYRLMNHILDIGFHPNAYTVSSIMSGLLNARLYNEAIHIWDRIKEDPEARSDQVLLNSLLSALCQDPTQFPTARELWSQILVNPEIKPDVITFSNMLNGYFRAKDPSSAMMLWDQMRERPYSIKPNAIMYNAVMTGLFHNHLPKEAMAIFDQMIARKDMVLPLDTFQIMIKGLLSVRDSENLSKVLLKMDEVGVEKNAATYTIITDTLFSQRDAEAAKQVADLMTERKIAKNAVTYSAIIAGLVNVGDFERAQRLFKEMQEEGHRPTTHTFGAMMQGAFKAGDVELAESMAQLAIQNTKEGMSAGAYSIMISGYSNLLMMDKADHWFQEFRRAVVHSSPSSSLPYPSSSSSLPSDFVYADGPKITWRIFYVQLKACVEHRLWGPADRVLRAMEDLGFESNVPKLTRLIRRVEDIRAAHPEQFPSRPPVTA</sequence>
<keyword evidence="5" id="KW-1185">Reference proteome</keyword>
<dbReference type="Pfam" id="PF13041">
    <property type="entry name" value="PPR_2"/>
    <property type="match status" value="1"/>
</dbReference>
<dbReference type="PANTHER" id="PTHR46128">
    <property type="entry name" value="MITOCHONDRIAL GROUP I INTRON SPLICING FACTOR CCM1"/>
    <property type="match status" value="1"/>
</dbReference>
<feature type="region of interest" description="Disordered" evidence="3">
    <location>
        <begin position="1"/>
        <end position="28"/>
    </location>
</feature>
<evidence type="ECO:0008006" key="6">
    <source>
        <dbReference type="Google" id="ProtNLM"/>
    </source>
</evidence>